<dbReference type="AlphaFoldDB" id="A0AAE0AVE3"/>
<protein>
    <recommendedName>
        <fullName evidence="1">RNase H type-1 domain-containing protein</fullName>
    </recommendedName>
</protein>
<dbReference type="InterPro" id="IPR052929">
    <property type="entry name" value="RNase_H-like_EbsB-rel"/>
</dbReference>
<dbReference type="GO" id="GO:0004523">
    <property type="term" value="F:RNA-DNA hybrid ribonuclease activity"/>
    <property type="evidence" value="ECO:0007669"/>
    <property type="project" value="InterPro"/>
</dbReference>
<evidence type="ECO:0000313" key="3">
    <source>
        <dbReference type="Proteomes" id="UP001281410"/>
    </source>
</evidence>
<organism evidence="2 3">
    <name type="scientific">Dipteronia sinensis</name>
    <dbReference type="NCBI Taxonomy" id="43782"/>
    <lineage>
        <taxon>Eukaryota</taxon>
        <taxon>Viridiplantae</taxon>
        <taxon>Streptophyta</taxon>
        <taxon>Embryophyta</taxon>
        <taxon>Tracheophyta</taxon>
        <taxon>Spermatophyta</taxon>
        <taxon>Magnoliopsida</taxon>
        <taxon>eudicotyledons</taxon>
        <taxon>Gunneridae</taxon>
        <taxon>Pentapetalae</taxon>
        <taxon>rosids</taxon>
        <taxon>malvids</taxon>
        <taxon>Sapindales</taxon>
        <taxon>Sapindaceae</taxon>
        <taxon>Hippocastanoideae</taxon>
        <taxon>Acereae</taxon>
        <taxon>Dipteronia</taxon>
    </lineage>
</organism>
<dbReference type="GO" id="GO:0003676">
    <property type="term" value="F:nucleic acid binding"/>
    <property type="evidence" value="ECO:0007669"/>
    <property type="project" value="InterPro"/>
</dbReference>
<dbReference type="InterPro" id="IPR002156">
    <property type="entry name" value="RNaseH_domain"/>
</dbReference>
<evidence type="ECO:0000259" key="1">
    <source>
        <dbReference type="Pfam" id="PF13456"/>
    </source>
</evidence>
<keyword evidence="3" id="KW-1185">Reference proteome</keyword>
<evidence type="ECO:0000313" key="2">
    <source>
        <dbReference type="EMBL" id="KAK3224953.1"/>
    </source>
</evidence>
<reference evidence="2" key="1">
    <citation type="journal article" date="2023" name="Plant J.">
        <title>Genome sequences and population genomics provide insights into the demographic history, inbreeding, and mutation load of two 'living fossil' tree species of Dipteronia.</title>
        <authorList>
            <person name="Feng Y."/>
            <person name="Comes H.P."/>
            <person name="Chen J."/>
            <person name="Zhu S."/>
            <person name="Lu R."/>
            <person name="Zhang X."/>
            <person name="Li P."/>
            <person name="Qiu J."/>
            <person name="Olsen K.M."/>
            <person name="Qiu Y."/>
        </authorList>
    </citation>
    <scope>NUCLEOTIDE SEQUENCE</scope>
    <source>
        <strain evidence="2">NBL</strain>
    </source>
</reference>
<feature type="domain" description="RNase H type-1" evidence="1">
    <location>
        <begin position="257"/>
        <end position="379"/>
    </location>
</feature>
<accession>A0AAE0AVE3</accession>
<dbReference type="EMBL" id="JANJYJ010000002">
    <property type="protein sequence ID" value="KAK3224953.1"/>
    <property type="molecule type" value="Genomic_DNA"/>
</dbReference>
<sequence length="476" mass="52724">MLPGNNQIFSLQLPETGQRLRSWKGNLFSFGGTEVLIKAVAQAIPTYSMRLFQLLIGLCKDLSAITSKFLWGSRDGKRKISWLLKAKYCKHDDFLLAKAKPSYSYIWRSLVWGRSLLSKGLRWKVGDGNSIRVFQDRWIPRPGTFKTITSAHDSNLRVAALLNRNGCSWDLTFEVYLYMFSILSKADLALFYLLTWALWENRNALFRGERKASRAASGLGDGFTSGIPKHFSCFFAFSGSVSCSVWIPPPPSVLKLNSDVVLHNGSPFVGLGIVIRGDRGKVILASSKTWLGSFSAEVGGFIALREGILLAKFYNISVRIAEVNASFMVSILNSSETFLGDAFYIVNDIRALFLEVGICECHFVPRVGNVLAYTLASSAFSSSRGYLWLDSSPVNVAKKAEGTSASNVPHPNPLMDDAEAGAKVVVVEDEPIAPDVGIEAFPNMPMGTWPVLILESDEEDDYQGTLKDLLTRERLW</sequence>
<dbReference type="PANTHER" id="PTHR47074">
    <property type="entry name" value="BNAC02G40300D PROTEIN"/>
    <property type="match status" value="1"/>
</dbReference>
<dbReference type="PANTHER" id="PTHR47074:SF11">
    <property type="entry name" value="REVERSE TRANSCRIPTASE-LIKE PROTEIN"/>
    <property type="match status" value="1"/>
</dbReference>
<name>A0AAE0AVE3_9ROSI</name>
<dbReference type="Proteomes" id="UP001281410">
    <property type="component" value="Unassembled WGS sequence"/>
</dbReference>
<comment type="caution">
    <text evidence="2">The sequence shown here is derived from an EMBL/GenBank/DDBJ whole genome shotgun (WGS) entry which is preliminary data.</text>
</comment>
<gene>
    <name evidence="2" type="ORF">Dsin_004815</name>
</gene>
<dbReference type="CDD" id="cd06222">
    <property type="entry name" value="RNase_H_like"/>
    <property type="match status" value="1"/>
</dbReference>
<dbReference type="InterPro" id="IPR044730">
    <property type="entry name" value="RNase_H-like_dom_plant"/>
</dbReference>
<dbReference type="Pfam" id="PF13456">
    <property type="entry name" value="RVT_3"/>
    <property type="match status" value="1"/>
</dbReference>
<proteinExistence type="predicted"/>